<keyword evidence="3" id="KW-1185">Reference proteome</keyword>
<organism evidence="2 3">
    <name type="scientific">Swaminathania salitolerans</name>
    <dbReference type="NCBI Taxonomy" id="182838"/>
    <lineage>
        <taxon>Bacteria</taxon>
        <taxon>Pseudomonadati</taxon>
        <taxon>Pseudomonadota</taxon>
        <taxon>Alphaproteobacteria</taxon>
        <taxon>Acetobacterales</taxon>
        <taxon>Acetobacteraceae</taxon>
        <taxon>Swaminathania</taxon>
    </lineage>
</organism>
<dbReference type="Gene3D" id="2.170.16.10">
    <property type="entry name" value="Hedgehog/Intein (Hint) domain"/>
    <property type="match status" value="1"/>
</dbReference>
<dbReference type="EMBL" id="BJVC01000004">
    <property type="protein sequence ID" value="GEL02711.1"/>
    <property type="molecule type" value="Genomic_DNA"/>
</dbReference>
<dbReference type="AlphaFoldDB" id="A0A511BQT8"/>
<dbReference type="SUPFAM" id="SSF51294">
    <property type="entry name" value="Hedgehog/intein (Hint) domain"/>
    <property type="match status" value="1"/>
</dbReference>
<dbReference type="InterPro" id="IPR036844">
    <property type="entry name" value="Hint_dom_sf"/>
</dbReference>
<dbReference type="Pfam" id="PF13403">
    <property type="entry name" value="Hint_2"/>
    <property type="match status" value="1"/>
</dbReference>
<evidence type="ECO:0000313" key="3">
    <source>
        <dbReference type="Proteomes" id="UP000321405"/>
    </source>
</evidence>
<sequence>MAHYNAQVDAATPWCDGSVSRGDTKTIEVQTLATASNPDSAGGMICNQGFPARPNGPMHIDGALIVRMNYPLSTIRFGYGVGSTPEYTRPVISATGSVSFAGTGAYDGSNFVELANTTHNYGVMTFSNISLYSPDSAGVISGTGTLNLENCRFFGNNRNYNAFCLDSISGGQVINMNGSDLSVRVMLSDVTINMHGGSNYLALRPTMTVQNVTISGFGRGDIIDVPFTSADDSWVYDPATGMLTITSTGFSQTVTIGLGYDPSKFQSVPTGFPGMKGVTYLDPAPCFLPGTLIATPAGEVPVETLHIGDLVRLAGDEAPCRITGILRGKIHTRLISNLPPDQAGYAVCIRKDAFDDGVPHRDLHVTSEHCFLFDGAMVPVRMLVNGGSIVYRTDMESYDYLHLQCERHVAIIANGARTESYRRDGTGSALPHGERYPVCTDRAFVQPLYERLVARSSRTGFSAPHPAPTTHDGDLHLGLGDGRITRPLRRNGRQVLFLLPEAIRTVRIMSRVARPCDTTGPFMDDRRHLGVLIGEISLFDSVDARKITTHLSADALPGWEARENGSCRWTRGNALLTLPEQASGTMSILSLEVLSEGPYEILDTAETPGIARYA</sequence>
<evidence type="ECO:0000259" key="1">
    <source>
        <dbReference type="Pfam" id="PF13403"/>
    </source>
</evidence>
<dbReference type="RefSeq" id="WP_186807747.1">
    <property type="nucleotide sequence ID" value="NZ_BJVC01000004.1"/>
</dbReference>
<dbReference type="Proteomes" id="UP000321405">
    <property type="component" value="Unassembled WGS sequence"/>
</dbReference>
<evidence type="ECO:0000313" key="2">
    <source>
        <dbReference type="EMBL" id="GEL02711.1"/>
    </source>
</evidence>
<gene>
    <name evidence="2" type="ORF">SSA02_18740</name>
</gene>
<protein>
    <recommendedName>
        <fullName evidence="1">Hedgehog/Intein (Hint) domain-containing protein</fullName>
    </recommendedName>
</protein>
<comment type="caution">
    <text evidence="2">The sequence shown here is derived from an EMBL/GenBank/DDBJ whole genome shotgun (WGS) entry which is preliminary data.</text>
</comment>
<dbReference type="InterPro" id="IPR028992">
    <property type="entry name" value="Hedgehog/Intein_dom"/>
</dbReference>
<proteinExistence type="predicted"/>
<accession>A0A511BQT8</accession>
<reference evidence="2 3" key="1">
    <citation type="submission" date="2019-07" db="EMBL/GenBank/DDBJ databases">
        <title>Whole genome shotgun sequence of Swaminathania salitolerans NBRC 104436.</title>
        <authorList>
            <person name="Hosoyama A."/>
            <person name="Uohara A."/>
            <person name="Ohji S."/>
            <person name="Ichikawa N."/>
        </authorList>
    </citation>
    <scope>NUCLEOTIDE SEQUENCE [LARGE SCALE GENOMIC DNA]</scope>
    <source>
        <strain evidence="2 3">NBRC 104436</strain>
    </source>
</reference>
<name>A0A511BQT8_9PROT</name>
<feature type="domain" description="Hedgehog/Intein (Hint)" evidence="1">
    <location>
        <begin position="285"/>
        <end position="423"/>
    </location>
</feature>